<dbReference type="Proteomes" id="UP000307169">
    <property type="component" value="Unassembled WGS sequence"/>
</dbReference>
<evidence type="ECO:0000256" key="7">
    <source>
        <dbReference type="ARBA" id="ARBA00023242"/>
    </source>
</evidence>
<feature type="domain" description="CBF1-interacting co-repressor CIR N-terminal" evidence="10">
    <location>
        <begin position="11"/>
        <end position="47"/>
    </location>
</feature>
<keyword evidence="6" id="KW-0508">mRNA splicing</keyword>
<evidence type="ECO:0000313" key="12">
    <source>
        <dbReference type="Proteomes" id="UP000307169"/>
    </source>
</evidence>
<evidence type="ECO:0000256" key="6">
    <source>
        <dbReference type="ARBA" id="ARBA00023187"/>
    </source>
</evidence>
<accession>A0A4T0PKF9</accession>
<organism evidence="11 12">
    <name type="scientific">Wallemia mellicola</name>
    <dbReference type="NCBI Taxonomy" id="1708541"/>
    <lineage>
        <taxon>Eukaryota</taxon>
        <taxon>Fungi</taxon>
        <taxon>Dikarya</taxon>
        <taxon>Basidiomycota</taxon>
        <taxon>Wallemiomycotina</taxon>
        <taxon>Wallemiomycetes</taxon>
        <taxon>Wallemiales</taxon>
        <taxon>Wallemiaceae</taxon>
        <taxon>Wallemia</taxon>
    </lineage>
</organism>
<dbReference type="SMART" id="SM01083">
    <property type="entry name" value="Cir_N"/>
    <property type="match status" value="1"/>
</dbReference>
<dbReference type="GO" id="GO:0000398">
    <property type="term" value="P:mRNA splicing, via spliceosome"/>
    <property type="evidence" value="ECO:0007669"/>
    <property type="project" value="TreeGrafter"/>
</dbReference>
<comment type="similarity">
    <text evidence="2">Belongs to the CWC25 family.</text>
</comment>
<sequence>MGGGDLNMKKSWHPMLMKNQRVVWDKEQEVIQENKKLDQLRREKQEERQLQELQKLQEASSGKKASDRMEWMYAAPATGSGLSANDMEDYLLGKKRVDNILKGNDEVNLANTQQDVIQTQKANTSRDTSSKIREDPLLSIRQQEQAAYEALINNPIRLREMRLKAGIPDTDSKSEKRAAKEERKRQREEKRRLKDDRDDRRPERHDRRGDDHYDRKRYDDRYSRRDSDRYSRRDDDRYSRRDADRDPRRYSRRSPDYRDYEREKNRRSISPPRQNRPSPPRHERSHRPSPPQLDDQEARAAKLAAMSSSARDLQAERDVRLSEMAKRDAEENARDAILRSRDAKYGGHNKFIADEQRKVYSGEGGLAEQMRRRG</sequence>
<name>A0A4T0PKF9_9BASI</name>
<feature type="compositionally biased region" description="Polar residues" evidence="9">
    <location>
        <begin position="112"/>
        <end position="127"/>
    </location>
</feature>
<dbReference type="InterPro" id="IPR019339">
    <property type="entry name" value="CIR_N_dom"/>
</dbReference>
<dbReference type="PANTHER" id="PTHR16196">
    <property type="entry name" value="CELL CYCLE CONTROL PROTEIN CWF25"/>
    <property type="match status" value="1"/>
</dbReference>
<keyword evidence="7" id="KW-0539">Nucleus</keyword>
<reference evidence="11 12" key="1">
    <citation type="submission" date="2019-03" db="EMBL/GenBank/DDBJ databases">
        <title>Sequencing 25 genomes of Wallemia mellicola.</title>
        <authorList>
            <person name="Gostincar C."/>
        </authorList>
    </citation>
    <scope>NUCLEOTIDE SEQUENCE [LARGE SCALE GENOMIC DNA]</scope>
    <source>
        <strain evidence="11 12">EXF-1262</strain>
    </source>
</reference>
<feature type="coiled-coil region" evidence="8">
    <location>
        <begin position="23"/>
        <end position="57"/>
    </location>
</feature>
<evidence type="ECO:0000256" key="5">
    <source>
        <dbReference type="ARBA" id="ARBA00023054"/>
    </source>
</evidence>
<dbReference type="Pfam" id="PF12542">
    <property type="entry name" value="CWC25"/>
    <property type="match status" value="1"/>
</dbReference>
<dbReference type="InterPro" id="IPR022209">
    <property type="entry name" value="CWC25"/>
</dbReference>
<feature type="region of interest" description="Disordered" evidence="9">
    <location>
        <begin position="164"/>
        <end position="317"/>
    </location>
</feature>
<feature type="compositionally biased region" description="Basic and acidic residues" evidence="9">
    <location>
        <begin position="170"/>
        <end position="266"/>
    </location>
</feature>
<dbReference type="EMBL" id="SPRH01000028">
    <property type="protein sequence ID" value="TIB99683.1"/>
    <property type="molecule type" value="Genomic_DNA"/>
</dbReference>
<keyword evidence="3" id="KW-0507">mRNA processing</keyword>
<evidence type="ECO:0000256" key="4">
    <source>
        <dbReference type="ARBA" id="ARBA00022728"/>
    </source>
</evidence>
<dbReference type="GO" id="GO:0005684">
    <property type="term" value="C:U2-type spliceosomal complex"/>
    <property type="evidence" value="ECO:0007669"/>
    <property type="project" value="TreeGrafter"/>
</dbReference>
<evidence type="ECO:0000256" key="3">
    <source>
        <dbReference type="ARBA" id="ARBA00022664"/>
    </source>
</evidence>
<comment type="caution">
    <text evidence="11">The sequence shown here is derived from an EMBL/GenBank/DDBJ whole genome shotgun (WGS) entry which is preliminary data.</text>
</comment>
<keyword evidence="4" id="KW-0747">Spliceosome</keyword>
<comment type="subcellular location">
    <subcellularLocation>
        <location evidence="1">Nucleus</location>
    </subcellularLocation>
</comment>
<evidence type="ECO:0000256" key="9">
    <source>
        <dbReference type="SAM" id="MobiDB-lite"/>
    </source>
</evidence>
<dbReference type="PANTHER" id="PTHR16196:SF0">
    <property type="entry name" value="PRE-MRNA-SPLICING FACTOR CWC25 HOMOLOG"/>
    <property type="match status" value="1"/>
</dbReference>
<proteinExistence type="inferred from homology"/>
<gene>
    <name evidence="11" type="ORF">E3Q17_02511</name>
</gene>
<dbReference type="AlphaFoldDB" id="A0A4T0PKF9"/>
<keyword evidence="5 8" id="KW-0175">Coiled coil</keyword>
<evidence type="ECO:0000256" key="2">
    <source>
        <dbReference type="ARBA" id="ARBA00006695"/>
    </source>
</evidence>
<evidence type="ECO:0000256" key="8">
    <source>
        <dbReference type="SAM" id="Coils"/>
    </source>
</evidence>
<evidence type="ECO:0000259" key="10">
    <source>
        <dbReference type="SMART" id="SM01083"/>
    </source>
</evidence>
<feature type="region of interest" description="Disordered" evidence="9">
    <location>
        <begin position="112"/>
        <end position="135"/>
    </location>
</feature>
<dbReference type="Pfam" id="PF10197">
    <property type="entry name" value="Cir_N"/>
    <property type="match status" value="1"/>
</dbReference>
<evidence type="ECO:0000313" key="11">
    <source>
        <dbReference type="EMBL" id="TIB99683.1"/>
    </source>
</evidence>
<evidence type="ECO:0000256" key="1">
    <source>
        <dbReference type="ARBA" id="ARBA00004123"/>
    </source>
</evidence>
<dbReference type="InterPro" id="IPR051376">
    <property type="entry name" value="CWC25_splicing_factor"/>
</dbReference>
<protein>
    <recommendedName>
        <fullName evidence="10">CBF1-interacting co-repressor CIR N-terminal domain-containing protein</fullName>
    </recommendedName>
</protein>